<name>K9TEG2_9CYAN</name>
<feature type="region of interest" description="Disordered" evidence="1">
    <location>
        <begin position="129"/>
        <end position="155"/>
    </location>
</feature>
<dbReference type="HOGENOM" id="CLU_345738_0_0_3"/>
<feature type="domain" description="eCIS core" evidence="2">
    <location>
        <begin position="154"/>
        <end position="230"/>
    </location>
</feature>
<dbReference type="EMBL" id="CP003607">
    <property type="protein sequence ID" value="AFY80783.1"/>
    <property type="molecule type" value="Genomic_DNA"/>
</dbReference>
<reference evidence="3 4" key="1">
    <citation type="submission" date="2012-06" db="EMBL/GenBank/DDBJ databases">
        <title>Finished chromosome of genome of Oscillatoria acuminata PCC 6304.</title>
        <authorList>
            <consortium name="US DOE Joint Genome Institute"/>
            <person name="Gugger M."/>
            <person name="Coursin T."/>
            <person name="Rippka R."/>
            <person name="Tandeau De Marsac N."/>
            <person name="Huntemann M."/>
            <person name="Wei C.-L."/>
            <person name="Han J."/>
            <person name="Detter J.C."/>
            <person name="Han C."/>
            <person name="Tapia R."/>
            <person name="Davenport K."/>
            <person name="Daligault H."/>
            <person name="Erkkila T."/>
            <person name="Gu W."/>
            <person name="Munk A.C.C."/>
            <person name="Teshima H."/>
            <person name="Xu Y."/>
            <person name="Chain P."/>
            <person name="Chen A."/>
            <person name="Krypides N."/>
            <person name="Mavromatis K."/>
            <person name="Markowitz V."/>
            <person name="Szeto E."/>
            <person name="Ivanova N."/>
            <person name="Mikhailova N."/>
            <person name="Ovchinnikova G."/>
            <person name="Pagani I."/>
            <person name="Pati A."/>
            <person name="Goodwin L."/>
            <person name="Peters L."/>
            <person name="Pitluck S."/>
            <person name="Woyke T."/>
            <person name="Kerfeld C."/>
        </authorList>
    </citation>
    <scope>NUCLEOTIDE SEQUENCE [LARGE SCALE GENOMIC DNA]</scope>
    <source>
        <strain evidence="3 4">PCC 6304</strain>
    </source>
</reference>
<dbReference type="Proteomes" id="UP000010367">
    <property type="component" value="Chromosome"/>
</dbReference>
<feature type="compositionally biased region" description="Polar residues" evidence="1">
    <location>
        <begin position="136"/>
        <end position="150"/>
    </location>
</feature>
<feature type="region of interest" description="Disordered" evidence="1">
    <location>
        <begin position="1"/>
        <end position="74"/>
    </location>
</feature>
<accession>K9TEG2</accession>
<dbReference type="Pfam" id="PF13699">
    <property type="entry name" value="eCIS_core"/>
    <property type="match status" value="1"/>
</dbReference>
<proteinExistence type="predicted"/>
<dbReference type="KEGG" id="oac:Oscil6304_1054"/>
<evidence type="ECO:0000313" key="3">
    <source>
        <dbReference type="EMBL" id="AFY80783.1"/>
    </source>
</evidence>
<dbReference type="STRING" id="56110.Oscil6304_1054"/>
<dbReference type="InParanoid" id="K9TEG2"/>
<feature type="compositionally biased region" description="Low complexity" evidence="1">
    <location>
        <begin position="26"/>
        <end position="42"/>
    </location>
</feature>
<feature type="region of interest" description="Disordered" evidence="1">
    <location>
        <begin position="588"/>
        <end position="608"/>
    </location>
</feature>
<dbReference type="AlphaFoldDB" id="K9TEG2"/>
<protein>
    <recommendedName>
        <fullName evidence="2">eCIS core domain-containing protein</fullName>
    </recommendedName>
</protein>
<dbReference type="RefSeq" id="WP_015147433.1">
    <property type="nucleotide sequence ID" value="NC_019693.1"/>
</dbReference>
<evidence type="ECO:0000313" key="4">
    <source>
        <dbReference type="Proteomes" id="UP000010367"/>
    </source>
</evidence>
<dbReference type="PATRIC" id="fig|56110.3.peg.1271"/>
<organism evidence="3 4">
    <name type="scientific">Oscillatoria acuminata PCC 6304</name>
    <dbReference type="NCBI Taxonomy" id="56110"/>
    <lineage>
        <taxon>Bacteria</taxon>
        <taxon>Bacillati</taxon>
        <taxon>Cyanobacteriota</taxon>
        <taxon>Cyanophyceae</taxon>
        <taxon>Oscillatoriophycideae</taxon>
        <taxon>Oscillatoriales</taxon>
        <taxon>Oscillatoriaceae</taxon>
        <taxon>Oscillatoria</taxon>
    </lineage>
</organism>
<feature type="compositionally biased region" description="Polar residues" evidence="1">
    <location>
        <begin position="1"/>
        <end position="19"/>
    </location>
</feature>
<dbReference type="InterPro" id="IPR025295">
    <property type="entry name" value="eCIS_core_dom"/>
</dbReference>
<dbReference type="eggNOG" id="COG0656">
    <property type="taxonomic scope" value="Bacteria"/>
</dbReference>
<keyword evidence="4" id="KW-1185">Reference proteome</keyword>
<dbReference type="OrthoDB" id="468501at2"/>
<evidence type="ECO:0000256" key="1">
    <source>
        <dbReference type="SAM" id="MobiDB-lite"/>
    </source>
</evidence>
<sequence length="770" mass="82177">MATGRQIQKKGQSNATPTPATGMFKPRPFAMPAEPEAATAPELQTKTEPGQVGGSRLSRIDVSAPPPIQPKLAIGAPDDKYEQEADTIARKVVKQISTPTPPDANGGGDSVQRQMFSTSSIMRRTVQRREAIEGGTASSDLESTISQARSSGIPLGEPIRRQMEGAFGADFSGVRVHTNNTADTLNRSLSARAFTTGNNIFFKQGEYNPSSSSGKELLAHELTHTIQQGSVQRQATSIQPVSLTPIDPGVNSTIQGKYLENQQLFSKDTNLGTFYSRGALEAVDEALKAYEKTIIFPEVKDPTLASKPEHIDEKLKKLFKLKDVVEFWVFQHFDLKDASKAKTTRINPTLDLQEEITQAIKQQVKVYNQVKGLDASDQDVEDRLRSDSMDSALKSRVATLIDAILQPGALSKLSAEISLAIDVQPPGYVGFDLGLDVERKENDVLNIRSELAATGGVRVPKVFDIKAKLGGYVEAEAGDSRKTMNLISYGLYRKVVESKLMPASVAGVIWGGSFGESGQIMAAKLAADIERGVFGAEGGEEAFVDLGLLAGIGAEVGDKETLGGGVEYKYTTGQKYTKSSVESAGGLGKVTKEDVGNQGKKRKGEGTSAHEFTAKLSAGIFNGKVGYKKSGESQEITGSAQFSGIPDIVSFVLGVEGTINSFKSAYKNKEKSKKASDTIQGLDGLIGTLQTLAGDGAAISSIPTTSTKGEFAIKASKEGTSAWVIEIMFNQITGAPIPGDLGVVSVEVSKSDTRLKFSNKGGSWKTVHFG</sequence>
<evidence type="ECO:0000259" key="2">
    <source>
        <dbReference type="Pfam" id="PF13699"/>
    </source>
</evidence>
<gene>
    <name evidence="3" type="ORF">Oscil6304_1054</name>
</gene>